<name>A0ACC2DAN1_DIPCM</name>
<reference evidence="2" key="1">
    <citation type="journal article" date="2024" name="Proc. Natl. Acad. Sci. U.S.A.">
        <title>Extraordinary preservation of gene collinearity over three hundred million years revealed in homosporous lycophytes.</title>
        <authorList>
            <person name="Li C."/>
            <person name="Wickell D."/>
            <person name="Kuo L.Y."/>
            <person name="Chen X."/>
            <person name="Nie B."/>
            <person name="Liao X."/>
            <person name="Peng D."/>
            <person name="Ji J."/>
            <person name="Jenkins J."/>
            <person name="Williams M."/>
            <person name="Shu S."/>
            <person name="Plott C."/>
            <person name="Barry K."/>
            <person name="Rajasekar S."/>
            <person name="Grimwood J."/>
            <person name="Han X."/>
            <person name="Sun S."/>
            <person name="Hou Z."/>
            <person name="He W."/>
            <person name="Dai G."/>
            <person name="Sun C."/>
            <person name="Schmutz J."/>
            <person name="Leebens-Mack J.H."/>
            <person name="Li F.W."/>
            <person name="Wang L."/>
        </authorList>
    </citation>
    <scope>NUCLEOTIDE SEQUENCE [LARGE SCALE GENOMIC DNA]</scope>
    <source>
        <strain evidence="2">cv. PW_Plant_1</strain>
    </source>
</reference>
<proteinExistence type="predicted"/>
<keyword evidence="2" id="KW-1185">Reference proteome</keyword>
<comment type="caution">
    <text evidence="1">The sequence shown here is derived from an EMBL/GenBank/DDBJ whole genome shotgun (WGS) entry which is preliminary data.</text>
</comment>
<dbReference type="EMBL" id="CM055097">
    <property type="protein sequence ID" value="KAJ7551243.1"/>
    <property type="molecule type" value="Genomic_DNA"/>
</dbReference>
<sequence length="366" mass="41190">MGQYIMKIGEELITQDAHTNTSKPNLMESSITQVAVDEHPTTAEAEAEAEEEEKHHRCIGDEIEIPVIDLEGLDGEGRAQLVKSIGEACEDWGFFQVINHGIPTSVTQSMMQVCQEFFDIPTEENVKQYPDDNLKPVRFGTSRTLSKDTLLEWRDYLRCPCRPLSDFIDLWPAKPSTFREVTMEYSKELAVLAKRLCSAISESLGVESECLHELIGKHQQIIMPTYYPPCPNPELTIGLCAHTDPGGITILLQDEVEGLEVFKKGRWIGVKPLPDVFVVNLADQIQILTNGRYKGAEHRAIVNAERARISIPTFFHPLDDAKIAPIPELLGGQLPMYRDSIFRDYLREFFTNKSTGKGTVDSLKLD</sequence>
<gene>
    <name evidence="1" type="ORF">O6H91_06G006500</name>
</gene>
<dbReference type="Proteomes" id="UP001162992">
    <property type="component" value="Chromosome 6"/>
</dbReference>
<evidence type="ECO:0000313" key="2">
    <source>
        <dbReference type="Proteomes" id="UP001162992"/>
    </source>
</evidence>
<protein>
    <submittedName>
        <fullName evidence="1">Uncharacterized protein</fullName>
    </submittedName>
</protein>
<evidence type="ECO:0000313" key="1">
    <source>
        <dbReference type="EMBL" id="KAJ7551243.1"/>
    </source>
</evidence>
<organism evidence="1 2">
    <name type="scientific">Diphasiastrum complanatum</name>
    <name type="common">Issler's clubmoss</name>
    <name type="synonym">Lycopodium complanatum</name>
    <dbReference type="NCBI Taxonomy" id="34168"/>
    <lineage>
        <taxon>Eukaryota</taxon>
        <taxon>Viridiplantae</taxon>
        <taxon>Streptophyta</taxon>
        <taxon>Embryophyta</taxon>
        <taxon>Tracheophyta</taxon>
        <taxon>Lycopodiopsida</taxon>
        <taxon>Lycopodiales</taxon>
        <taxon>Lycopodiaceae</taxon>
        <taxon>Lycopodioideae</taxon>
        <taxon>Diphasiastrum</taxon>
    </lineage>
</organism>
<accession>A0ACC2DAN1</accession>